<dbReference type="GO" id="GO:0008237">
    <property type="term" value="F:metallopeptidase activity"/>
    <property type="evidence" value="ECO:0007669"/>
    <property type="project" value="InterPro"/>
</dbReference>
<keyword evidence="2" id="KW-1185">Reference proteome</keyword>
<dbReference type="EMBL" id="CP061038">
    <property type="protein sequence ID" value="QNQ08250.1"/>
    <property type="molecule type" value="Genomic_DNA"/>
</dbReference>
<dbReference type="Proteomes" id="UP000516148">
    <property type="component" value="Chromosome"/>
</dbReference>
<dbReference type="Gene3D" id="3.40.390.10">
    <property type="entry name" value="Collagenase (Catalytic Domain)"/>
    <property type="match status" value="1"/>
</dbReference>
<organism evidence="1 2">
    <name type="scientific">Sphingomonas alpina</name>
    <dbReference type="NCBI Taxonomy" id="653931"/>
    <lineage>
        <taxon>Bacteria</taxon>
        <taxon>Pseudomonadati</taxon>
        <taxon>Pseudomonadota</taxon>
        <taxon>Alphaproteobacteria</taxon>
        <taxon>Sphingomonadales</taxon>
        <taxon>Sphingomonadaceae</taxon>
        <taxon>Sphingomonas</taxon>
    </lineage>
</organism>
<accession>A0A7H0LEZ7</accession>
<protein>
    <recommendedName>
        <fullName evidence="3">Peptidase metallopeptidase domain-containing protein</fullName>
    </recommendedName>
</protein>
<dbReference type="KEGG" id="spap:H3Z74_15965"/>
<reference evidence="1 2" key="1">
    <citation type="submission" date="2020-09" db="EMBL/GenBank/DDBJ databases">
        <title>Sphingomonas sp., a new species isolated from pork steak.</title>
        <authorList>
            <person name="Heidler von Heilborn D."/>
        </authorList>
    </citation>
    <scope>NUCLEOTIDE SEQUENCE [LARGE SCALE GENOMIC DNA]</scope>
    <source>
        <strain evidence="2">S8-3T</strain>
    </source>
</reference>
<name>A0A7H0LEZ7_9SPHN</name>
<dbReference type="InterPro" id="IPR024079">
    <property type="entry name" value="MetalloPept_cat_dom_sf"/>
</dbReference>
<gene>
    <name evidence="1" type="ORF">H3Z74_15965</name>
</gene>
<evidence type="ECO:0000313" key="2">
    <source>
        <dbReference type="Proteomes" id="UP000516148"/>
    </source>
</evidence>
<sequence>MKLFSFIATQHLWPKAGKKLRVCFWDVDSSFDAMKTKISTLADMLVTNLPLSFQWKEGNQFIPCAGSLSGYDVRVSLKADPARLAPEDVATSFFAVIGRMGRLDSRKATVNLPFSLAASNDFVKSRVLHEFCHVLGCLHEYQQGRCDSSFDGEKIKEIEKLSEAQYEAKYLRIADSSMGAKAFSKFDPDSIMMYRFASWMFQGDPPASPCLRTTDVTKLSGDDERGLAAAYGPAADKSVPKSIEGFVTIANKLRDRSTMLRFKADMLRQNTSAVEFSALKKIASLETKANEVETELAGYDLKPETIAAVKRGIELLPR</sequence>
<evidence type="ECO:0008006" key="3">
    <source>
        <dbReference type="Google" id="ProtNLM"/>
    </source>
</evidence>
<evidence type="ECO:0000313" key="1">
    <source>
        <dbReference type="EMBL" id="QNQ08250.1"/>
    </source>
</evidence>
<dbReference type="AlphaFoldDB" id="A0A7H0LEZ7"/>
<proteinExistence type="predicted"/>
<dbReference type="SUPFAM" id="SSF55486">
    <property type="entry name" value="Metalloproteases ('zincins'), catalytic domain"/>
    <property type="match status" value="1"/>
</dbReference>